<dbReference type="NCBIfam" id="TIGR01653">
    <property type="entry name" value="lactococcin_972"/>
    <property type="match status" value="1"/>
</dbReference>
<keyword evidence="1" id="KW-0732">Signal</keyword>
<evidence type="ECO:0000313" key="2">
    <source>
        <dbReference type="EMBL" id="MBE1460592.1"/>
    </source>
</evidence>
<dbReference type="Gene3D" id="2.60.40.2850">
    <property type="match status" value="1"/>
</dbReference>
<dbReference type="InterPro" id="IPR006540">
    <property type="entry name" value="Lactococcin_972"/>
</dbReference>
<dbReference type="Proteomes" id="UP000598217">
    <property type="component" value="Unassembled WGS sequence"/>
</dbReference>
<gene>
    <name evidence="2" type="ORF">H4W79_004806</name>
</gene>
<protein>
    <submittedName>
        <fullName evidence="2">Lactococcin 972 family bacteriocin</fullName>
    </submittedName>
</protein>
<accession>A0ABR9HNK7</accession>
<dbReference type="RefSeq" id="WP_191267746.1">
    <property type="nucleotide sequence ID" value="NZ_BMXJ01000001.1"/>
</dbReference>
<feature type="chain" id="PRO_5045675932" evidence="1">
    <location>
        <begin position="22"/>
        <end position="100"/>
    </location>
</feature>
<feature type="signal peptide" evidence="1">
    <location>
        <begin position="1"/>
        <end position="21"/>
    </location>
</feature>
<evidence type="ECO:0000256" key="1">
    <source>
        <dbReference type="SAM" id="SignalP"/>
    </source>
</evidence>
<dbReference type="EMBL" id="JADBDY010000001">
    <property type="protein sequence ID" value="MBE1460592.1"/>
    <property type="molecule type" value="Genomic_DNA"/>
</dbReference>
<dbReference type="Pfam" id="PF09683">
    <property type="entry name" value="Lactococcin_972"/>
    <property type="match status" value="1"/>
</dbReference>
<comment type="caution">
    <text evidence="2">The sequence shown here is derived from an EMBL/GenBank/DDBJ whole genome shotgun (WGS) entry which is preliminary data.</text>
</comment>
<proteinExistence type="predicted"/>
<organism evidence="2 3">
    <name type="scientific">Nocardiopsis terrae</name>
    <dbReference type="NCBI Taxonomy" id="372655"/>
    <lineage>
        <taxon>Bacteria</taxon>
        <taxon>Bacillati</taxon>
        <taxon>Actinomycetota</taxon>
        <taxon>Actinomycetes</taxon>
        <taxon>Streptosporangiales</taxon>
        <taxon>Nocardiopsidaceae</taxon>
        <taxon>Nocardiopsis</taxon>
    </lineage>
</organism>
<evidence type="ECO:0000313" key="3">
    <source>
        <dbReference type="Proteomes" id="UP000598217"/>
    </source>
</evidence>
<sequence>MDSLKRILVNAACIAAITTGAAGTALAGHSYIGGGEWHWGITGPPGVGDTYSRYHHGSACHGATAVGTRTVRVRAQAGVWAEAFAPRANGNNQSYWRNDC</sequence>
<reference evidence="2 3" key="1">
    <citation type="submission" date="2020-10" db="EMBL/GenBank/DDBJ databases">
        <title>Sequencing the genomes of 1000 actinobacteria strains.</title>
        <authorList>
            <person name="Klenk H.-P."/>
        </authorList>
    </citation>
    <scope>NUCLEOTIDE SEQUENCE [LARGE SCALE GENOMIC DNA]</scope>
    <source>
        <strain evidence="2 3">DSM 45157</strain>
    </source>
</reference>
<keyword evidence="3" id="KW-1185">Reference proteome</keyword>
<name>A0ABR9HNK7_9ACTN</name>